<dbReference type="Pfam" id="PF01841">
    <property type="entry name" value="Transglut_core"/>
    <property type="match status" value="1"/>
</dbReference>
<feature type="domain" description="Pesticidal crystal protein Cry22Aa Ig-like" evidence="3">
    <location>
        <begin position="176"/>
        <end position="244"/>
    </location>
</feature>
<evidence type="ECO:0000256" key="1">
    <source>
        <dbReference type="SAM" id="Phobius"/>
    </source>
</evidence>
<evidence type="ECO:0008006" key="6">
    <source>
        <dbReference type="Google" id="ProtNLM"/>
    </source>
</evidence>
<organism evidence="4 5">
    <name type="scientific">Fusibacter tunisiensis</name>
    <dbReference type="NCBI Taxonomy" id="1008308"/>
    <lineage>
        <taxon>Bacteria</taxon>
        <taxon>Bacillati</taxon>
        <taxon>Bacillota</taxon>
        <taxon>Clostridia</taxon>
        <taxon>Eubacteriales</taxon>
        <taxon>Eubacteriales Family XII. Incertae Sedis</taxon>
        <taxon>Fusibacter</taxon>
    </lineage>
</organism>
<reference evidence="4 5" key="1">
    <citation type="submission" date="2021-01" db="EMBL/GenBank/DDBJ databases">
        <title>Genomic Encyclopedia of Type Strains, Phase IV (KMG-IV): sequencing the most valuable type-strain genomes for metagenomic binning, comparative biology and taxonomic classification.</title>
        <authorList>
            <person name="Goeker M."/>
        </authorList>
    </citation>
    <scope>NUCLEOTIDE SEQUENCE [LARGE SCALE GENOMIC DNA]</scope>
    <source>
        <strain evidence="4 5">DSM 24436</strain>
    </source>
</reference>
<comment type="caution">
    <text evidence="4">The sequence shown here is derived from an EMBL/GenBank/DDBJ whole genome shotgun (WGS) entry which is preliminary data.</text>
</comment>
<evidence type="ECO:0000313" key="5">
    <source>
        <dbReference type="Proteomes" id="UP000767854"/>
    </source>
</evidence>
<dbReference type="InterPro" id="IPR002931">
    <property type="entry name" value="Transglutaminase-like"/>
</dbReference>
<keyword evidence="1" id="KW-1133">Transmembrane helix</keyword>
<feature type="domain" description="Transglutaminase-like" evidence="2">
    <location>
        <begin position="266"/>
        <end position="363"/>
    </location>
</feature>
<name>A0ABS2MP32_9FIRM</name>
<dbReference type="Proteomes" id="UP000767854">
    <property type="component" value="Unassembled WGS sequence"/>
</dbReference>
<proteinExistence type="predicted"/>
<feature type="transmembrane region" description="Helical" evidence="1">
    <location>
        <begin position="7"/>
        <end position="26"/>
    </location>
</feature>
<dbReference type="InterPro" id="IPR013783">
    <property type="entry name" value="Ig-like_fold"/>
</dbReference>
<evidence type="ECO:0000313" key="4">
    <source>
        <dbReference type="EMBL" id="MBM7561156.1"/>
    </source>
</evidence>
<dbReference type="Gene3D" id="3.10.620.30">
    <property type="match status" value="1"/>
</dbReference>
<dbReference type="EMBL" id="JAFBDT010000003">
    <property type="protein sequence ID" value="MBM7561156.1"/>
    <property type="molecule type" value="Genomic_DNA"/>
</dbReference>
<keyword evidence="1" id="KW-0812">Transmembrane</keyword>
<dbReference type="SUPFAM" id="SSF54001">
    <property type="entry name" value="Cysteine proteinases"/>
    <property type="match status" value="1"/>
</dbReference>
<dbReference type="InterPro" id="IPR032179">
    <property type="entry name" value="Cry22Aa_Ig-like"/>
</dbReference>
<dbReference type="RefSeq" id="WP_204662311.1">
    <property type="nucleotide sequence ID" value="NZ_JAFBDT010000003.1"/>
</dbReference>
<evidence type="ECO:0000259" key="3">
    <source>
        <dbReference type="Pfam" id="PF16403"/>
    </source>
</evidence>
<dbReference type="Gene3D" id="2.60.40.10">
    <property type="entry name" value="Immunoglobulins"/>
    <property type="match status" value="1"/>
</dbReference>
<protein>
    <recommendedName>
        <fullName evidence="6">DUF5011 domain-containing protein</fullName>
    </recommendedName>
</protein>
<dbReference type="Pfam" id="PF16403">
    <property type="entry name" value="Bact_surface_Ig-like"/>
    <property type="match status" value="1"/>
</dbReference>
<sequence length="413" mass="46355">MKNKKKVMLLMGVLLLLSILLIGITWEPKLTVIPEVVVELGDPLPEANVFFVEAVENAEYQTDLSEIDTNTLKTNFVSLKVGRRTYESSIIVIDTTPPTGETKDFEIWLGEGSVNLEDFLVASDDLTDVVAAFKNAPNLEQAGEQEVIVVLTDTSGNTTELTSVLTIFEDTEPPVIEGVKNIRIYLGDNIAYRKDITVTDNHDETIDFEVDSSDVDLKKIGTYTVVYTAVDRAGNETSETASVIIEQKPLGNITQEMVDEKADAVLAKIITDDMSKLEKLRAAYNWTNKNVKYVGYSDKSSWLKGAYQGFAYGTGDCFNYYAVSRALISRLGYEFIPIKRVPAPTRHYWLLVEYEGQWYHFDPTVRSRGYEFSGFMRTQPDVEAYTELLANRVPSFYVYDPTGLPEVATEPLE</sequence>
<dbReference type="InterPro" id="IPR038765">
    <property type="entry name" value="Papain-like_cys_pep_sf"/>
</dbReference>
<keyword evidence="5" id="KW-1185">Reference proteome</keyword>
<accession>A0ABS2MP32</accession>
<evidence type="ECO:0000259" key="2">
    <source>
        <dbReference type="Pfam" id="PF01841"/>
    </source>
</evidence>
<keyword evidence="1" id="KW-0472">Membrane</keyword>
<gene>
    <name evidence="4" type="ORF">JOC49_000673</name>
</gene>